<evidence type="ECO:0000259" key="5">
    <source>
        <dbReference type="PROSITE" id="PS50931"/>
    </source>
</evidence>
<evidence type="ECO:0000256" key="2">
    <source>
        <dbReference type="ARBA" id="ARBA00023015"/>
    </source>
</evidence>
<evidence type="ECO:0000256" key="1">
    <source>
        <dbReference type="ARBA" id="ARBA00009437"/>
    </source>
</evidence>
<reference evidence="6 7" key="1">
    <citation type="journal article" date="2015" name="Genome Announc.">
        <title>Expanding the biotechnology potential of lactobacilli through comparative genomics of 213 strains and associated genera.</title>
        <authorList>
            <person name="Sun Z."/>
            <person name="Harris H.M."/>
            <person name="McCann A."/>
            <person name="Guo C."/>
            <person name="Argimon S."/>
            <person name="Zhang W."/>
            <person name="Yang X."/>
            <person name="Jeffery I.B."/>
            <person name="Cooney J.C."/>
            <person name="Kagawa T.F."/>
            <person name="Liu W."/>
            <person name="Song Y."/>
            <person name="Salvetti E."/>
            <person name="Wrobel A."/>
            <person name="Rasinkangas P."/>
            <person name="Parkhill J."/>
            <person name="Rea M.C."/>
            <person name="O'Sullivan O."/>
            <person name="Ritari J."/>
            <person name="Douillard F.P."/>
            <person name="Paul Ross R."/>
            <person name="Yang R."/>
            <person name="Briner A.E."/>
            <person name="Felis G.E."/>
            <person name="de Vos W.M."/>
            <person name="Barrangou R."/>
            <person name="Klaenhammer T.R."/>
            <person name="Caufield P.W."/>
            <person name="Cui Y."/>
            <person name="Zhang H."/>
            <person name="O'Toole P.W."/>
        </authorList>
    </citation>
    <scope>NUCLEOTIDE SEQUENCE [LARGE SCALE GENOMIC DNA]</scope>
    <source>
        <strain evidence="6 7">DSM 23927</strain>
    </source>
</reference>
<organism evidence="6 7">
    <name type="scientific">Lacticaseibacillus brantae DSM 23927</name>
    <dbReference type="NCBI Taxonomy" id="1423727"/>
    <lineage>
        <taxon>Bacteria</taxon>
        <taxon>Bacillati</taxon>
        <taxon>Bacillota</taxon>
        <taxon>Bacilli</taxon>
        <taxon>Lactobacillales</taxon>
        <taxon>Lactobacillaceae</taxon>
        <taxon>Lacticaseibacillus</taxon>
    </lineage>
</organism>
<dbReference type="STRING" id="1423727.FC34_GL001819"/>
<proteinExistence type="inferred from homology"/>
<dbReference type="InterPro" id="IPR036388">
    <property type="entry name" value="WH-like_DNA-bd_sf"/>
</dbReference>
<evidence type="ECO:0000256" key="3">
    <source>
        <dbReference type="ARBA" id="ARBA00023125"/>
    </source>
</evidence>
<protein>
    <submittedName>
        <fullName evidence="6">Transcriptional regulator</fullName>
    </submittedName>
</protein>
<comment type="caution">
    <text evidence="6">The sequence shown here is derived from an EMBL/GenBank/DDBJ whole genome shotgun (WGS) entry which is preliminary data.</text>
</comment>
<evidence type="ECO:0000313" key="6">
    <source>
        <dbReference type="EMBL" id="KRM71339.1"/>
    </source>
</evidence>
<dbReference type="PROSITE" id="PS50931">
    <property type="entry name" value="HTH_LYSR"/>
    <property type="match status" value="1"/>
</dbReference>
<dbReference type="InterPro" id="IPR036390">
    <property type="entry name" value="WH_DNA-bd_sf"/>
</dbReference>
<dbReference type="Pfam" id="PF00126">
    <property type="entry name" value="HTH_1"/>
    <property type="match status" value="1"/>
</dbReference>
<keyword evidence="4" id="KW-0804">Transcription</keyword>
<keyword evidence="3" id="KW-0238">DNA-binding</keyword>
<dbReference type="SUPFAM" id="SSF53850">
    <property type="entry name" value="Periplasmic binding protein-like II"/>
    <property type="match status" value="1"/>
</dbReference>
<dbReference type="Gene3D" id="1.10.10.10">
    <property type="entry name" value="Winged helix-like DNA-binding domain superfamily/Winged helix DNA-binding domain"/>
    <property type="match status" value="1"/>
</dbReference>
<sequence>MANFSYQVFAEVVAQRTFAQAAQTLNVTPSAVSHSISQLENDLGFPLFIRNRTGVELTPDGQTILPIIQAILNTEDRLRQEADKITGLNAGRIRLGAFSSVSTNWLPTIIQQFKHLYPNVDVEVMQAGFNEIVEQVRVGSIDIGFSLLPVADNLIVEPLIEDPIYCVTPLTFQPQNQHSITDVDIGRRRFILQKTDYDRDTKGALDRYHVSENSLSYSLDDQSILSMVESGLGLGILPELALQKLVGSVNTFPFSEPFQRTLCMVLNPTTEKSPSVAGMRTVIQAYLSARYGSRYLHQA</sequence>
<dbReference type="FunFam" id="1.10.10.10:FF:000001">
    <property type="entry name" value="LysR family transcriptional regulator"/>
    <property type="match status" value="1"/>
</dbReference>
<dbReference type="PRINTS" id="PR00039">
    <property type="entry name" value="HTHLYSR"/>
</dbReference>
<dbReference type="Pfam" id="PF03466">
    <property type="entry name" value="LysR_substrate"/>
    <property type="match status" value="1"/>
</dbReference>
<dbReference type="PANTHER" id="PTHR30419">
    <property type="entry name" value="HTH-TYPE TRANSCRIPTIONAL REGULATOR YBHD"/>
    <property type="match status" value="1"/>
</dbReference>
<dbReference type="PATRIC" id="fig|1423727.3.peg.1844"/>
<dbReference type="GO" id="GO:0003700">
    <property type="term" value="F:DNA-binding transcription factor activity"/>
    <property type="evidence" value="ECO:0007669"/>
    <property type="project" value="InterPro"/>
</dbReference>
<dbReference type="InterPro" id="IPR005119">
    <property type="entry name" value="LysR_subst-bd"/>
</dbReference>
<dbReference type="EMBL" id="AYZQ01000005">
    <property type="protein sequence ID" value="KRM71339.1"/>
    <property type="molecule type" value="Genomic_DNA"/>
</dbReference>
<gene>
    <name evidence="6" type="ORF">FC34_GL001819</name>
</gene>
<keyword evidence="7" id="KW-1185">Reference proteome</keyword>
<comment type="similarity">
    <text evidence="1">Belongs to the LysR transcriptional regulatory family.</text>
</comment>
<name>A0A0R2B491_9LACO</name>
<accession>A0A0R2B491</accession>
<dbReference type="GO" id="GO:0003677">
    <property type="term" value="F:DNA binding"/>
    <property type="evidence" value="ECO:0007669"/>
    <property type="project" value="UniProtKB-KW"/>
</dbReference>
<feature type="domain" description="HTH lysR-type" evidence="5">
    <location>
        <begin position="7"/>
        <end position="58"/>
    </location>
</feature>
<dbReference type="InterPro" id="IPR000847">
    <property type="entry name" value="LysR_HTH_N"/>
</dbReference>
<dbReference type="RefSeq" id="WP_057895095.1">
    <property type="nucleotide sequence ID" value="NZ_AYZQ01000005.1"/>
</dbReference>
<dbReference type="PANTHER" id="PTHR30419:SF7">
    <property type="entry name" value="HTH-TYPE TRANSCRIPTIONAL REGULATOR TDCA"/>
    <property type="match status" value="1"/>
</dbReference>
<dbReference type="Proteomes" id="UP000051672">
    <property type="component" value="Unassembled WGS sequence"/>
</dbReference>
<evidence type="ECO:0000256" key="4">
    <source>
        <dbReference type="ARBA" id="ARBA00023163"/>
    </source>
</evidence>
<dbReference type="AlphaFoldDB" id="A0A0R2B491"/>
<dbReference type="SUPFAM" id="SSF46785">
    <property type="entry name" value="Winged helix' DNA-binding domain"/>
    <property type="match status" value="1"/>
</dbReference>
<dbReference type="CDD" id="cd05466">
    <property type="entry name" value="PBP2_LTTR_substrate"/>
    <property type="match status" value="1"/>
</dbReference>
<dbReference type="OrthoDB" id="63123at2"/>
<keyword evidence="2" id="KW-0805">Transcription regulation</keyword>
<evidence type="ECO:0000313" key="7">
    <source>
        <dbReference type="Proteomes" id="UP000051672"/>
    </source>
</evidence>
<dbReference type="GO" id="GO:0005829">
    <property type="term" value="C:cytosol"/>
    <property type="evidence" value="ECO:0007669"/>
    <property type="project" value="TreeGrafter"/>
</dbReference>
<dbReference type="InterPro" id="IPR050950">
    <property type="entry name" value="HTH-type_LysR_regulators"/>
</dbReference>
<dbReference type="Gene3D" id="3.40.190.10">
    <property type="entry name" value="Periplasmic binding protein-like II"/>
    <property type="match status" value="2"/>
</dbReference>